<reference evidence="5 6" key="1">
    <citation type="journal article" date="2020" name="Cell">
        <title>Large-Scale Comparative Analyses of Tick Genomes Elucidate Their Genetic Diversity and Vector Capacities.</title>
        <authorList>
            <consortium name="Tick Genome and Microbiome Consortium (TIGMIC)"/>
            <person name="Jia N."/>
            <person name="Wang J."/>
            <person name="Shi W."/>
            <person name="Du L."/>
            <person name="Sun Y."/>
            <person name="Zhan W."/>
            <person name="Jiang J.F."/>
            <person name="Wang Q."/>
            <person name="Zhang B."/>
            <person name="Ji P."/>
            <person name="Bell-Sakyi L."/>
            <person name="Cui X.M."/>
            <person name="Yuan T.T."/>
            <person name="Jiang B.G."/>
            <person name="Yang W.F."/>
            <person name="Lam T.T."/>
            <person name="Chang Q.C."/>
            <person name="Ding S.J."/>
            <person name="Wang X.J."/>
            <person name="Zhu J.G."/>
            <person name="Ruan X.D."/>
            <person name="Zhao L."/>
            <person name="Wei J.T."/>
            <person name="Ye R.Z."/>
            <person name="Que T.C."/>
            <person name="Du C.H."/>
            <person name="Zhou Y.H."/>
            <person name="Cheng J.X."/>
            <person name="Dai P.F."/>
            <person name="Guo W.B."/>
            <person name="Han X.H."/>
            <person name="Huang E.J."/>
            <person name="Li L.F."/>
            <person name="Wei W."/>
            <person name="Gao Y.C."/>
            <person name="Liu J.Z."/>
            <person name="Shao H.Z."/>
            <person name="Wang X."/>
            <person name="Wang C.C."/>
            <person name="Yang T.C."/>
            <person name="Huo Q.B."/>
            <person name="Li W."/>
            <person name="Chen H.Y."/>
            <person name="Chen S.E."/>
            <person name="Zhou L.G."/>
            <person name="Ni X.B."/>
            <person name="Tian J.H."/>
            <person name="Sheng Y."/>
            <person name="Liu T."/>
            <person name="Pan Y.S."/>
            <person name="Xia L.Y."/>
            <person name="Li J."/>
            <person name="Zhao F."/>
            <person name="Cao W.C."/>
        </authorList>
    </citation>
    <scope>NUCLEOTIDE SEQUENCE [LARGE SCALE GENOMIC DNA]</scope>
    <source>
        <strain evidence="5">HaeL-2018</strain>
    </source>
</reference>
<keyword evidence="6" id="KW-1185">Reference proteome</keyword>
<evidence type="ECO:0000313" key="5">
    <source>
        <dbReference type="EMBL" id="KAH9370813.1"/>
    </source>
</evidence>
<accession>A0A9J6G6B4</accession>
<evidence type="ECO:0000259" key="4">
    <source>
        <dbReference type="PROSITE" id="PS50835"/>
    </source>
</evidence>
<dbReference type="InterPro" id="IPR013783">
    <property type="entry name" value="Ig-like_fold"/>
</dbReference>
<protein>
    <recommendedName>
        <fullName evidence="4">Ig-like domain-containing protein</fullName>
    </recommendedName>
</protein>
<dbReference type="Gene3D" id="2.60.40.10">
    <property type="entry name" value="Immunoglobulins"/>
    <property type="match status" value="3"/>
</dbReference>
<dbReference type="OrthoDB" id="10006996at2759"/>
<comment type="subcellular location">
    <subcellularLocation>
        <location evidence="1">Membrane</location>
        <topology evidence="1">Single-pass membrane protein</topology>
    </subcellularLocation>
</comment>
<dbReference type="InterPro" id="IPR013162">
    <property type="entry name" value="CD80_C2-set"/>
</dbReference>
<gene>
    <name evidence="5" type="ORF">HPB48_006302</name>
</gene>
<evidence type="ECO:0000256" key="2">
    <source>
        <dbReference type="ARBA" id="ARBA00023136"/>
    </source>
</evidence>
<feature type="domain" description="Ig-like" evidence="4">
    <location>
        <begin position="74"/>
        <end position="166"/>
    </location>
</feature>
<dbReference type="InterPro" id="IPR003598">
    <property type="entry name" value="Ig_sub2"/>
</dbReference>
<dbReference type="VEuPathDB" id="VectorBase:HLOH_063941"/>
<evidence type="ECO:0000313" key="6">
    <source>
        <dbReference type="Proteomes" id="UP000821853"/>
    </source>
</evidence>
<organism evidence="5 6">
    <name type="scientific">Haemaphysalis longicornis</name>
    <name type="common">Bush tick</name>
    <dbReference type="NCBI Taxonomy" id="44386"/>
    <lineage>
        <taxon>Eukaryota</taxon>
        <taxon>Metazoa</taxon>
        <taxon>Ecdysozoa</taxon>
        <taxon>Arthropoda</taxon>
        <taxon>Chelicerata</taxon>
        <taxon>Arachnida</taxon>
        <taxon>Acari</taxon>
        <taxon>Parasitiformes</taxon>
        <taxon>Ixodida</taxon>
        <taxon>Ixodoidea</taxon>
        <taxon>Ixodidae</taxon>
        <taxon>Haemaphysalinae</taxon>
        <taxon>Haemaphysalis</taxon>
    </lineage>
</organism>
<dbReference type="Pfam" id="PF08205">
    <property type="entry name" value="C2-set_2"/>
    <property type="match status" value="1"/>
</dbReference>
<dbReference type="SMART" id="SM00408">
    <property type="entry name" value="IGc2"/>
    <property type="match status" value="2"/>
</dbReference>
<dbReference type="AlphaFoldDB" id="A0A9J6G6B4"/>
<dbReference type="PANTHER" id="PTHR23278">
    <property type="entry name" value="SIDESTEP PROTEIN"/>
    <property type="match status" value="1"/>
</dbReference>
<dbReference type="InterPro" id="IPR003599">
    <property type="entry name" value="Ig_sub"/>
</dbReference>
<dbReference type="CDD" id="cd00096">
    <property type="entry name" value="Ig"/>
    <property type="match status" value="1"/>
</dbReference>
<dbReference type="InterPro" id="IPR036179">
    <property type="entry name" value="Ig-like_dom_sf"/>
</dbReference>
<sequence>MRAGKPKPTLVWSGMPDGMSAEVRPSSEAQLTTSTLLIHSLRREDLRSTLYCTASNNISSPADTSITLDLNLRPTSVKIRRGDIPISAGLPAEIVCEVWGSRPPPVVTWWKGLRQLNHTFVYVSTDGNVTTSVVSFTPSSDDHGSSLACRAKNPAMTDSVEEDTWTMDVQYKPRISLQLGTKLSLENIQENNDVYLECRVDANPLVDEVAWQLNGRELQASENVLVSKNFLVIQRVQTHHSGLYSCSAENAEGRTQGDTLQLRVQRESPVDPPVT</sequence>
<dbReference type="GO" id="GO:0016020">
    <property type="term" value="C:membrane"/>
    <property type="evidence" value="ECO:0007669"/>
    <property type="project" value="UniProtKB-SubCell"/>
</dbReference>
<evidence type="ECO:0000256" key="1">
    <source>
        <dbReference type="ARBA" id="ARBA00004167"/>
    </source>
</evidence>
<dbReference type="InterPro" id="IPR007110">
    <property type="entry name" value="Ig-like_dom"/>
</dbReference>
<dbReference type="Proteomes" id="UP000821853">
    <property type="component" value="Chromosome 3"/>
</dbReference>
<feature type="domain" description="Ig-like" evidence="4">
    <location>
        <begin position="173"/>
        <end position="265"/>
    </location>
</feature>
<dbReference type="EMBL" id="JABSTR010000005">
    <property type="protein sequence ID" value="KAH9370813.1"/>
    <property type="molecule type" value="Genomic_DNA"/>
</dbReference>
<dbReference type="PROSITE" id="PS50835">
    <property type="entry name" value="IG_LIKE"/>
    <property type="match status" value="2"/>
</dbReference>
<dbReference type="Pfam" id="PF13927">
    <property type="entry name" value="Ig_3"/>
    <property type="match status" value="1"/>
</dbReference>
<proteinExistence type="predicted"/>
<dbReference type="SUPFAM" id="SSF48726">
    <property type="entry name" value="Immunoglobulin"/>
    <property type="match status" value="2"/>
</dbReference>
<keyword evidence="2" id="KW-0472">Membrane</keyword>
<evidence type="ECO:0000256" key="3">
    <source>
        <dbReference type="ARBA" id="ARBA00023157"/>
    </source>
</evidence>
<name>A0A9J6G6B4_HAELO</name>
<dbReference type="PANTHER" id="PTHR23278:SF19">
    <property type="entry name" value="OBSCURIN"/>
    <property type="match status" value="1"/>
</dbReference>
<dbReference type="SMART" id="SM00409">
    <property type="entry name" value="IG"/>
    <property type="match status" value="2"/>
</dbReference>
<keyword evidence="3" id="KW-1015">Disulfide bond</keyword>
<comment type="caution">
    <text evidence="5">The sequence shown here is derived from an EMBL/GenBank/DDBJ whole genome shotgun (WGS) entry which is preliminary data.</text>
</comment>
<dbReference type="OMA" id="YIVQCIS"/>